<keyword evidence="2" id="KW-0449">Lipoprotein</keyword>
<keyword evidence="1" id="KW-0732">Signal</keyword>
<dbReference type="SUPFAM" id="SSF52833">
    <property type="entry name" value="Thioredoxin-like"/>
    <property type="match status" value="1"/>
</dbReference>
<evidence type="ECO:0000313" key="3">
    <source>
        <dbReference type="Proteomes" id="UP000323732"/>
    </source>
</evidence>
<dbReference type="InterPro" id="IPR036249">
    <property type="entry name" value="Thioredoxin-like_sf"/>
</dbReference>
<accession>A0A5D4SMK8</accession>
<evidence type="ECO:0000313" key="2">
    <source>
        <dbReference type="EMBL" id="TYS62996.1"/>
    </source>
</evidence>
<gene>
    <name evidence="2" type="ORF">FZD47_15135</name>
</gene>
<feature type="chain" id="PRO_5024307492" evidence="1">
    <location>
        <begin position="25"/>
        <end position="126"/>
    </location>
</feature>
<organism evidence="2 3">
    <name type="scientific">Bacillus infantis</name>
    <dbReference type="NCBI Taxonomy" id="324767"/>
    <lineage>
        <taxon>Bacteria</taxon>
        <taxon>Bacillati</taxon>
        <taxon>Bacillota</taxon>
        <taxon>Bacilli</taxon>
        <taxon>Bacillales</taxon>
        <taxon>Bacillaceae</taxon>
        <taxon>Bacillus</taxon>
    </lineage>
</organism>
<reference evidence="2 3" key="1">
    <citation type="submission" date="2019-08" db="EMBL/GenBank/DDBJ databases">
        <title>Bacillus genomes from the desert of Cuatro Cienegas, Coahuila.</title>
        <authorList>
            <person name="Olmedo-Alvarez G."/>
        </authorList>
    </citation>
    <scope>NUCLEOTIDE SEQUENCE [LARGE SCALE GENOMIC DNA]</scope>
    <source>
        <strain evidence="2 3">CH37_1T</strain>
    </source>
</reference>
<proteinExistence type="predicted"/>
<comment type="caution">
    <text evidence="2">The sequence shown here is derived from an EMBL/GenBank/DDBJ whole genome shotgun (WGS) entry which is preliminary data.</text>
</comment>
<dbReference type="RefSeq" id="WP_022543673.1">
    <property type="nucleotide sequence ID" value="NZ_JAMYWU010000001.1"/>
</dbReference>
<protein>
    <submittedName>
        <fullName evidence="2">Small peptidoglycan-associated lipoprotein</fullName>
    </submittedName>
</protein>
<dbReference type="PROSITE" id="PS51257">
    <property type="entry name" value="PROKAR_LIPOPROTEIN"/>
    <property type="match status" value="1"/>
</dbReference>
<evidence type="ECO:0000256" key="1">
    <source>
        <dbReference type="SAM" id="SignalP"/>
    </source>
</evidence>
<dbReference type="Proteomes" id="UP000323732">
    <property type="component" value="Unassembled WGS sequence"/>
</dbReference>
<name>A0A5D4SMK8_9BACI</name>
<sequence>MKSFRFLLLASFMILTVSCSKTKAADDLMLDSSQKQVIFFTDESDYQNEAPYYDAIIELKKEFPDEMKKMKVITAAKAKKYYSTFELKGCPAILVLHQNRITAKVNGDASKDKIIEPLSKALRTGT</sequence>
<dbReference type="AlphaFoldDB" id="A0A5D4SMK8"/>
<dbReference type="Gene3D" id="3.40.30.10">
    <property type="entry name" value="Glutaredoxin"/>
    <property type="match status" value="1"/>
</dbReference>
<dbReference type="EMBL" id="VTES01000004">
    <property type="protein sequence ID" value="TYS62996.1"/>
    <property type="molecule type" value="Genomic_DNA"/>
</dbReference>
<feature type="signal peptide" evidence="1">
    <location>
        <begin position="1"/>
        <end position="24"/>
    </location>
</feature>